<sequence>MSTDFHPTFSLQNTLPRLPVPSLEETCALYLKTIVPLQTKEEHEKTRQIVQDFLKSELSKSLQQRLIDLDRASPNNWLEDNFWLRKAYLEWREPLMVNSNWYILGQDDAHHPPELLANNGVQPLGRFSQFQVRRAAHMIRRGLEYKEMIDQEKIPAEVVGKGKQPLCMWQYSRIFSVTRVPLYHCDTLVQADPKHVRHITVILRDQVYVLNVYKEIQKDTWVLLTTDEIECALLALISHVESNPKPAAAVPLLTSWHRDNWTVARNHLLTLAGNRERLTKIETSLFTVSLDDHANGSDNPSWTKTLFCGHQGLGNGHNRWYDKSINLVVESNGKCGFMGEHSPVDALIVSWIFDHMLKEPCTGRVTADWVDKLQKPTTTDIVFEHLDFATDHLISKYLREAQTGADATAALSDSSVLVFKEYGTNWVKKVGRVPPDAFYQMVLQLAYYRLHGKVTATYETAATRKYLRGRTETIRTCSVDSKTFVEGFENTKLSVQEKYKLLVKATSSHRTYTQIASDGHGCDRHLLALRLLNADHQVRNQKGELVQAEMHPIFKDPIFAESQTWRLSTSGLHAGIRLMGTGFGAVYRDGYGINYMAAPTLVKFGIESKRVPETVSTEEFIKTLYKVLLDIKDLCEQVNSSKENSKL</sequence>
<dbReference type="PROSITE" id="PS00440">
    <property type="entry name" value="ACYLTRANSF_C_2"/>
    <property type="match status" value="1"/>
</dbReference>
<dbReference type="InterPro" id="IPR000542">
    <property type="entry name" value="Carn_acyl_trans"/>
</dbReference>
<evidence type="ECO:0000256" key="4">
    <source>
        <dbReference type="PIRSR" id="PIRSR600542-1"/>
    </source>
</evidence>
<comment type="similarity">
    <text evidence="1 5">Belongs to the carnitine/choline acetyltransferase family.</text>
</comment>
<gene>
    <name evidence="7" type="ORF">BCV72DRAFT_17753</name>
</gene>
<dbReference type="Gene3D" id="3.30.559.10">
    <property type="entry name" value="Chloramphenicol acetyltransferase-like domain"/>
    <property type="match status" value="1"/>
</dbReference>
<dbReference type="Gene3D" id="3.30.559.70">
    <property type="entry name" value="Choline/Carnitine o-acyltransferase, domain 2"/>
    <property type="match status" value="1"/>
</dbReference>
<dbReference type="PANTHER" id="PTHR22589">
    <property type="entry name" value="CARNITINE O-ACYLTRANSFERASE"/>
    <property type="match status" value="1"/>
</dbReference>
<dbReference type="VEuPathDB" id="FungiDB:BCV72DRAFT_17753"/>
<dbReference type="Proteomes" id="UP000242414">
    <property type="component" value="Unassembled WGS sequence"/>
</dbReference>
<dbReference type="PANTHER" id="PTHR22589:SF107">
    <property type="entry name" value="CHOLINE_CARNITINE ACYLTRANSFERASE DOMAIN-CONTAINING PROTEIN"/>
    <property type="match status" value="1"/>
</dbReference>
<accession>A0A1X0QX31</accession>
<protein>
    <submittedName>
        <fullName evidence="7">Acyltransferase ChoActase/COT/CPT</fullName>
    </submittedName>
</protein>
<evidence type="ECO:0000256" key="3">
    <source>
        <dbReference type="ARBA" id="ARBA00023315"/>
    </source>
</evidence>
<evidence type="ECO:0000256" key="2">
    <source>
        <dbReference type="ARBA" id="ARBA00022679"/>
    </source>
</evidence>
<dbReference type="SUPFAM" id="SSF52777">
    <property type="entry name" value="CoA-dependent acyltransferases"/>
    <property type="match status" value="2"/>
</dbReference>
<dbReference type="InterPro" id="IPR042231">
    <property type="entry name" value="Cho/carn_acyl_trans_2"/>
</dbReference>
<feature type="active site" description="Proton acceptor" evidence="4">
    <location>
        <position position="341"/>
    </location>
</feature>
<dbReference type="GO" id="GO:0016746">
    <property type="term" value="F:acyltransferase activity"/>
    <property type="evidence" value="ECO:0007669"/>
    <property type="project" value="UniProtKB-KW"/>
</dbReference>
<name>A0A1X0QX31_RHIZD</name>
<feature type="domain" description="Choline/carnitine acyltransferase" evidence="6">
    <location>
        <begin position="18"/>
        <end position="625"/>
    </location>
</feature>
<keyword evidence="2 5" id="KW-0808">Transferase</keyword>
<evidence type="ECO:0000259" key="6">
    <source>
        <dbReference type="Pfam" id="PF00755"/>
    </source>
</evidence>
<dbReference type="EMBL" id="KV921975">
    <property type="protein sequence ID" value="ORE04289.1"/>
    <property type="molecule type" value="Genomic_DNA"/>
</dbReference>
<evidence type="ECO:0000313" key="7">
    <source>
        <dbReference type="EMBL" id="ORE04289.1"/>
    </source>
</evidence>
<dbReference type="Pfam" id="PF00755">
    <property type="entry name" value="Carn_acyltransf"/>
    <property type="match status" value="1"/>
</dbReference>
<proteinExistence type="inferred from homology"/>
<dbReference type="InterPro" id="IPR039551">
    <property type="entry name" value="Cho/carn_acyl_trans"/>
</dbReference>
<reference evidence="7" key="1">
    <citation type="journal article" date="2016" name="Proc. Natl. Acad. Sci. U.S.A.">
        <title>Lipid metabolic changes in an early divergent fungus govern the establishment of a mutualistic symbiosis with endobacteria.</title>
        <authorList>
            <person name="Lastovetsky O.A."/>
            <person name="Gaspar M.L."/>
            <person name="Mondo S.J."/>
            <person name="LaButti K.M."/>
            <person name="Sandor L."/>
            <person name="Grigoriev I.V."/>
            <person name="Henry S.A."/>
            <person name="Pawlowska T.E."/>
        </authorList>
    </citation>
    <scope>NUCLEOTIDE SEQUENCE [LARGE SCALE GENOMIC DNA]</scope>
    <source>
        <strain evidence="7">ATCC 52814</strain>
    </source>
</reference>
<dbReference type="InterPro" id="IPR023213">
    <property type="entry name" value="CAT-like_dom_sf"/>
</dbReference>
<dbReference type="OrthoDB" id="240216at2759"/>
<evidence type="ECO:0000256" key="5">
    <source>
        <dbReference type="RuleBase" id="RU003801"/>
    </source>
</evidence>
<evidence type="ECO:0000256" key="1">
    <source>
        <dbReference type="ARBA" id="ARBA00005232"/>
    </source>
</evidence>
<organism evidence="7">
    <name type="scientific">Rhizopus microsporus var. microsporus</name>
    <dbReference type="NCBI Taxonomy" id="86635"/>
    <lineage>
        <taxon>Eukaryota</taxon>
        <taxon>Fungi</taxon>
        <taxon>Fungi incertae sedis</taxon>
        <taxon>Mucoromycota</taxon>
        <taxon>Mucoromycotina</taxon>
        <taxon>Mucoromycetes</taxon>
        <taxon>Mucorales</taxon>
        <taxon>Mucorineae</taxon>
        <taxon>Rhizopodaceae</taxon>
        <taxon>Rhizopus</taxon>
    </lineage>
</organism>
<dbReference type="AlphaFoldDB" id="A0A1X0QX31"/>
<keyword evidence="3 5" id="KW-0012">Acyltransferase</keyword>